<name>A0A3S4FF41_9BRAD</name>
<accession>A0A3S4FF41</accession>
<dbReference type="OrthoDB" id="7522752at2"/>
<dbReference type="RefSeq" id="WP_129610783.1">
    <property type="nucleotide sequence ID" value="NZ_UWOC01000178.1"/>
</dbReference>
<evidence type="ECO:0000313" key="3">
    <source>
        <dbReference type="Proteomes" id="UP000289200"/>
    </source>
</evidence>
<reference evidence="3" key="1">
    <citation type="submission" date="2018-10" db="EMBL/GenBank/DDBJ databases">
        <authorList>
            <person name="Peiro R."/>
            <person name="Begona"/>
            <person name="Cbmso G."/>
            <person name="Lopez M."/>
            <person name="Gonzalez S."/>
            <person name="Sacristan E."/>
            <person name="Castillo E."/>
        </authorList>
    </citation>
    <scope>NUCLEOTIDE SEQUENCE [LARGE SCALE GENOMIC DNA]</scope>
</reference>
<evidence type="ECO:0000313" key="2">
    <source>
        <dbReference type="EMBL" id="VCU10718.1"/>
    </source>
</evidence>
<dbReference type="InterPro" id="IPR002035">
    <property type="entry name" value="VWF_A"/>
</dbReference>
<gene>
    <name evidence="2" type="ORF">RHODGE_RHODGE_03920</name>
</gene>
<comment type="caution">
    <text evidence="2">The sequence shown here is derived from an EMBL/GenBank/DDBJ whole genome shotgun (WGS) entry which is preliminary data.</text>
</comment>
<dbReference type="PROSITE" id="PS50234">
    <property type="entry name" value="VWFA"/>
    <property type="match status" value="1"/>
</dbReference>
<feature type="domain" description="VWFA" evidence="1">
    <location>
        <begin position="139"/>
        <end position="415"/>
    </location>
</feature>
<proteinExistence type="predicted"/>
<dbReference type="AlphaFoldDB" id="A0A3S4FF41"/>
<dbReference type="Proteomes" id="UP000289200">
    <property type="component" value="Unassembled WGS sequence"/>
</dbReference>
<evidence type="ECO:0000259" key="1">
    <source>
        <dbReference type="PROSITE" id="PS50234"/>
    </source>
</evidence>
<sequence length="426" mass="45291">MSILRFLGDRRASVVPLFALSFVPLTGLVGAAVDYSRAAAARSAMQAALDSTVLAVSKDVSSLATGALQGRAQTVFNTVFTRPEVQNVAVTTAYTTGNGSQLVVGATGTIKTTFMTLMGFSELTIGASATAVWGNTRLRVALVLDNTGSMASAGKMTALKTASKNLLNQLKTAAQNPEDVYVAIVPYNKDVNVKAGTIIPDWVDFSIWDTLNGTCSKSSYTRKSSCTANSGVWTPKPHSTWNGCLMDRDQNWDVSNAAPDASVLFPAEQYGSCNTALMPLTNDWTTLAAKIDAMAPNGSTNNTIGLVWGWQALSTGAPLSAPPKDPNYQYQDVVVLLTDGLNTQNRWSGDGRNHSTAVDARTEKACQNVKAAGITIYTVLVMEGNASLLQSCASDPNRYFYLTAADQIIATFDTIGTQLSQLRLAH</sequence>
<organism evidence="2 3">
    <name type="scientific">Rhodoplanes serenus</name>
    <dbReference type="NCBI Taxonomy" id="200615"/>
    <lineage>
        <taxon>Bacteria</taxon>
        <taxon>Pseudomonadati</taxon>
        <taxon>Pseudomonadota</taxon>
        <taxon>Alphaproteobacteria</taxon>
        <taxon>Hyphomicrobiales</taxon>
        <taxon>Nitrobacteraceae</taxon>
        <taxon>Rhodoplanes</taxon>
    </lineage>
</organism>
<dbReference type="InterPro" id="IPR036465">
    <property type="entry name" value="vWFA_dom_sf"/>
</dbReference>
<dbReference type="InterPro" id="IPR028087">
    <property type="entry name" value="Tad_N"/>
</dbReference>
<dbReference type="Gene3D" id="3.40.50.410">
    <property type="entry name" value="von Willebrand factor, type A domain"/>
    <property type="match status" value="2"/>
</dbReference>
<protein>
    <recommendedName>
        <fullName evidence="1">VWFA domain-containing protein</fullName>
    </recommendedName>
</protein>
<keyword evidence="3" id="KW-1185">Reference proteome</keyword>
<dbReference type="EMBL" id="UWOC01000178">
    <property type="protein sequence ID" value="VCU10718.1"/>
    <property type="molecule type" value="Genomic_DNA"/>
</dbReference>
<dbReference type="Pfam" id="PF13400">
    <property type="entry name" value="Tad"/>
    <property type="match status" value="1"/>
</dbReference>
<dbReference type="SUPFAM" id="SSF53300">
    <property type="entry name" value="vWA-like"/>
    <property type="match status" value="1"/>
</dbReference>